<dbReference type="InterPro" id="IPR018359">
    <property type="entry name" value="Bromodomain_CS"/>
</dbReference>
<dbReference type="RefSeq" id="XP_004989049.1">
    <property type="nucleotide sequence ID" value="XM_004988992.1"/>
</dbReference>
<dbReference type="OMA" id="YYSEANR"/>
<evidence type="ECO:0000256" key="4">
    <source>
        <dbReference type="PROSITE-ProRule" id="PRU00035"/>
    </source>
</evidence>
<dbReference type="GO" id="GO:0000123">
    <property type="term" value="C:histone acetyltransferase complex"/>
    <property type="evidence" value="ECO:0007669"/>
    <property type="project" value="TreeGrafter"/>
</dbReference>
<dbReference type="Pfam" id="PF00439">
    <property type="entry name" value="Bromodomain"/>
    <property type="match status" value="1"/>
</dbReference>
<evidence type="ECO:0000256" key="3">
    <source>
        <dbReference type="ARBA" id="ARBA00023315"/>
    </source>
</evidence>
<feature type="non-terminal residue" evidence="7">
    <location>
        <position position="1"/>
    </location>
</feature>
<dbReference type="Proteomes" id="UP000007799">
    <property type="component" value="Unassembled WGS sequence"/>
</dbReference>
<keyword evidence="8" id="KW-1185">Reference proteome</keyword>
<dbReference type="InterPro" id="IPR036427">
    <property type="entry name" value="Bromodomain-like_sf"/>
</dbReference>
<dbReference type="AlphaFoldDB" id="F2UNS3"/>
<evidence type="ECO:0000259" key="6">
    <source>
        <dbReference type="PROSITE" id="PS50014"/>
    </source>
</evidence>
<dbReference type="STRING" id="946362.F2UNS3"/>
<protein>
    <recommendedName>
        <fullName evidence="6">Bromo domain-containing protein</fullName>
    </recommendedName>
</protein>
<evidence type="ECO:0000256" key="2">
    <source>
        <dbReference type="ARBA" id="ARBA00023117"/>
    </source>
</evidence>
<dbReference type="eggNOG" id="KOG1472">
    <property type="taxonomic scope" value="Eukaryota"/>
</dbReference>
<dbReference type="PANTHER" id="PTHR45750:SF3">
    <property type="entry name" value="HISTONE ACETYLTRANSFERASE"/>
    <property type="match status" value="1"/>
</dbReference>
<dbReference type="GO" id="GO:0045944">
    <property type="term" value="P:positive regulation of transcription by RNA polymerase II"/>
    <property type="evidence" value="ECO:0007669"/>
    <property type="project" value="TreeGrafter"/>
</dbReference>
<organism evidence="8">
    <name type="scientific">Salpingoeca rosetta (strain ATCC 50818 / BSB-021)</name>
    <dbReference type="NCBI Taxonomy" id="946362"/>
    <lineage>
        <taxon>Eukaryota</taxon>
        <taxon>Choanoflagellata</taxon>
        <taxon>Craspedida</taxon>
        <taxon>Salpingoecidae</taxon>
        <taxon>Salpingoeca</taxon>
    </lineage>
</organism>
<dbReference type="PROSITE" id="PS00633">
    <property type="entry name" value="BROMODOMAIN_1"/>
    <property type="match status" value="1"/>
</dbReference>
<evidence type="ECO:0000256" key="1">
    <source>
        <dbReference type="ARBA" id="ARBA00022679"/>
    </source>
</evidence>
<reference evidence="7" key="1">
    <citation type="submission" date="2009-08" db="EMBL/GenBank/DDBJ databases">
        <title>Annotation of Salpingoeca rosetta.</title>
        <authorList>
            <consortium name="The Broad Institute Genome Sequencing Platform"/>
            <person name="Russ C."/>
            <person name="Cuomo C."/>
            <person name="Burger G."/>
            <person name="Gray M.W."/>
            <person name="Holland P.W.H."/>
            <person name="King N."/>
            <person name="Lang F.B.F."/>
            <person name="Roger A.J."/>
            <person name="Ruiz-Trillo I."/>
            <person name="Young S.K."/>
            <person name="Zeng Q."/>
            <person name="Gargeya S."/>
            <person name="Alvarado L."/>
            <person name="Berlin A."/>
            <person name="Chapman S.B."/>
            <person name="Chen Z."/>
            <person name="Freedman E."/>
            <person name="Gellesch M."/>
            <person name="Goldberg J."/>
            <person name="Griggs A."/>
            <person name="Gujja S."/>
            <person name="Heilman E."/>
            <person name="Heiman D."/>
            <person name="Howarth C."/>
            <person name="Mehta T."/>
            <person name="Neiman D."/>
            <person name="Pearson M."/>
            <person name="Roberts A."/>
            <person name="Saif S."/>
            <person name="Shea T."/>
            <person name="Shenoy N."/>
            <person name="Sisk P."/>
            <person name="Stolte C."/>
            <person name="Sykes S."/>
            <person name="White J."/>
            <person name="Yandava C."/>
            <person name="Haas B."/>
            <person name="Nusbaum C."/>
            <person name="Birren B."/>
        </authorList>
    </citation>
    <scope>NUCLEOTIDE SEQUENCE [LARGE SCALE GENOMIC DNA]</scope>
    <source>
        <strain evidence="7">ATCC 50818</strain>
    </source>
</reference>
<dbReference type="PROSITE" id="PS50014">
    <property type="entry name" value="BROMODOMAIN_2"/>
    <property type="match status" value="1"/>
</dbReference>
<keyword evidence="2 4" id="KW-0103">Bromodomain</keyword>
<evidence type="ECO:0000313" key="8">
    <source>
        <dbReference type="Proteomes" id="UP000007799"/>
    </source>
</evidence>
<name>F2UNS3_SALR5</name>
<sequence length="154" mass="17964">MICGDASLHLFSVQHASTHVSNVSKLTVHLPLLLLLLLSSSSGRKCEKRLLAWMKGIVQDLRNHEAAWPFKEPVNPDIAPDYYQVVEEPMDLKTLGRNVNDNKYIRLEEFVADCTKIFDNCRFYNEEDTLYYSEANRLQEYFERRMSEARAHVR</sequence>
<keyword evidence="1" id="KW-0808">Transferase</keyword>
<evidence type="ECO:0000256" key="5">
    <source>
        <dbReference type="SAM" id="SignalP"/>
    </source>
</evidence>
<gene>
    <name evidence="7" type="ORF">PTSG_12911</name>
</gene>
<dbReference type="SMART" id="SM00297">
    <property type="entry name" value="BROMO"/>
    <property type="match status" value="1"/>
</dbReference>
<dbReference type="GeneID" id="16069591"/>
<evidence type="ECO:0000313" key="7">
    <source>
        <dbReference type="EMBL" id="EGD79278.1"/>
    </source>
</evidence>
<dbReference type="Gene3D" id="1.20.920.10">
    <property type="entry name" value="Bromodomain-like"/>
    <property type="match status" value="1"/>
</dbReference>
<feature type="signal peptide" evidence="5">
    <location>
        <begin position="1"/>
        <end position="43"/>
    </location>
</feature>
<dbReference type="SUPFAM" id="SSF47370">
    <property type="entry name" value="Bromodomain"/>
    <property type="match status" value="1"/>
</dbReference>
<feature type="domain" description="Bromo" evidence="6">
    <location>
        <begin position="62"/>
        <end position="132"/>
    </location>
</feature>
<dbReference type="InterPro" id="IPR037800">
    <property type="entry name" value="GCN5"/>
</dbReference>
<dbReference type="CDD" id="cd05509">
    <property type="entry name" value="Bromo_gcn5_like"/>
    <property type="match status" value="1"/>
</dbReference>
<accession>F2UNS3</accession>
<dbReference type="KEGG" id="sre:PTSG_12911"/>
<proteinExistence type="predicted"/>
<feature type="chain" id="PRO_5003288741" description="Bromo domain-containing protein" evidence="5">
    <location>
        <begin position="44"/>
        <end position="154"/>
    </location>
</feature>
<keyword evidence="5" id="KW-0732">Signal</keyword>
<dbReference type="OrthoDB" id="784962at2759"/>
<dbReference type="PANTHER" id="PTHR45750">
    <property type="entry name" value="GH11602P"/>
    <property type="match status" value="1"/>
</dbReference>
<dbReference type="InParanoid" id="F2UNS3"/>
<dbReference type="PRINTS" id="PR00503">
    <property type="entry name" value="BROMODOMAIN"/>
</dbReference>
<dbReference type="InterPro" id="IPR001487">
    <property type="entry name" value="Bromodomain"/>
</dbReference>
<dbReference type="GO" id="GO:0010484">
    <property type="term" value="F:histone H3 acetyltransferase activity"/>
    <property type="evidence" value="ECO:0007669"/>
    <property type="project" value="TreeGrafter"/>
</dbReference>
<dbReference type="EMBL" id="GL832985">
    <property type="protein sequence ID" value="EGD79278.1"/>
    <property type="molecule type" value="Genomic_DNA"/>
</dbReference>
<keyword evidence="3" id="KW-0012">Acyltransferase</keyword>